<evidence type="ECO:0000313" key="3">
    <source>
        <dbReference type="EMBL" id="CAL1610363.1"/>
    </source>
</evidence>
<dbReference type="AlphaFoldDB" id="A0AAV2MAI5"/>
<organism evidence="3 4">
    <name type="scientific">Knipowitschia caucasica</name>
    <name type="common">Caucasian dwarf goby</name>
    <name type="synonym">Pomatoschistus caucasicus</name>
    <dbReference type="NCBI Taxonomy" id="637954"/>
    <lineage>
        <taxon>Eukaryota</taxon>
        <taxon>Metazoa</taxon>
        <taxon>Chordata</taxon>
        <taxon>Craniata</taxon>
        <taxon>Vertebrata</taxon>
        <taxon>Euteleostomi</taxon>
        <taxon>Actinopterygii</taxon>
        <taxon>Neopterygii</taxon>
        <taxon>Teleostei</taxon>
        <taxon>Neoteleostei</taxon>
        <taxon>Acanthomorphata</taxon>
        <taxon>Gobiaria</taxon>
        <taxon>Gobiiformes</taxon>
        <taxon>Gobioidei</taxon>
        <taxon>Gobiidae</taxon>
        <taxon>Gobiinae</taxon>
        <taxon>Knipowitschia</taxon>
    </lineage>
</organism>
<sequence>MDNRLPAKQSSTDISRDLLKLHLRCAGNSSPSHRVAKRDMAPSSFMHASTGFGREGESAWLETGRMTLRRSCHAQCLQFYYFHSGNESDQLNIWIREFDDEDDLTGHSKMVGQITGGSFGKSPGGFPSHQWAAQCWKSSLAPFTTTTPEQTTNDSIFGSAPGFVPSFLLTLLSIAIVFPLFH</sequence>
<dbReference type="EMBL" id="OZ035829">
    <property type="protein sequence ID" value="CAL1610363.1"/>
    <property type="molecule type" value="Genomic_DNA"/>
</dbReference>
<dbReference type="Pfam" id="PF00629">
    <property type="entry name" value="MAM"/>
    <property type="match status" value="1"/>
</dbReference>
<dbReference type="InterPro" id="IPR013320">
    <property type="entry name" value="ConA-like_dom_sf"/>
</dbReference>
<reference evidence="3 4" key="1">
    <citation type="submission" date="2024-04" db="EMBL/GenBank/DDBJ databases">
        <authorList>
            <person name="Waldvogel A.-M."/>
            <person name="Schoenle A."/>
        </authorList>
    </citation>
    <scope>NUCLEOTIDE SEQUENCE [LARGE SCALE GENOMIC DNA]</scope>
</reference>
<gene>
    <name evidence="3" type="ORF">KC01_LOCUS36996</name>
</gene>
<name>A0AAV2MAI5_KNICA</name>
<dbReference type="Proteomes" id="UP001497482">
    <property type="component" value="Chromosome 7"/>
</dbReference>
<keyword evidence="1" id="KW-0812">Transmembrane</keyword>
<evidence type="ECO:0000313" key="4">
    <source>
        <dbReference type="Proteomes" id="UP001497482"/>
    </source>
</evidence>
<keyword evidence="1" id="KW-1133">Transmembrane helix</keyword>
<evidence type="ECO:0000259" key="2">
    <source>
        <dbReference type="Pfam" id="PF00629"/>
    </source>
</evidence>
<keyword evidence="1" id="KW-0472">Membrane</keyword>
<evidence type="ECO:0000256" key="1">
    <source>
        <dbReference type="SAM" id="Phobius"/>
    </source>
</evidence>
<protein>
    <recommendedName>
        <fullName evidence="2">MAM domain-containing protein</fullName>
    </recommendedName>
</protein>
<accession>A0AAV2MAI5</accession>
<feature type="domain" description="MAM" evidence="2">
    <location>
        <begin position="39"/>
        <end position="101"/>
    </location>
</feature>
<proteinExistence type="predicted"/>
<dbReference type="SUPFAM" id="SSF49899">
    <property type="entry name" value="Concanavalin A-like lectins/glucanases"/>
    <property type="match status" value="1"/>
</dbReference>
<dbReference type="Gene3D" id="2.60.120.200">
    <property type="match status" value="1"/>
</dbReference>
<dbReference type="InterPro" id="IPR000998">
    <property type="entry name" value="MAM_dom"/>
</dbReference>
<dbReference type="GO" id="GO:0016020">
    <property type="term" value="C:membrane"/>
    <property type="evidence" value="ECO:0007669"/>
    <property type="project" value="InterPro"/>
</dbReference>
<keyword evidence="4" id="KW-1185">Reference proteome</keyword>
<feature type="transmembrane region" description="Helical" evidence="1">
    <location>
        <begin position="162"/>
        <end position="181"/>
    </location>
</feature>